<dbReference type="InterPro" id="IPR039561">
    <property type="entry name" value="Peptidase_M15C"/>
</dbReference>
<dbReference type="GO" id="GO:0016787">
    <property type="term" value="F:hydrolase activity"/>
    <property type="evidence" value="ECO:0007669"/>
    <property type="project" value="UniProtKB-KW"/>
</dbReference>
<evidence type="ECO:0000313" key="3">
    <source>
        <dbReference type="Proteomes" id="UP001589733"/>
    </source>
</evidence>
<dbReference type="EC" id="3.4.-.-" evidence="2"/>
<accession>A0ABV6AUM9</accession>
<reference evidence="2 3" key="1">
    <citation type="submission" date="2024-09" db="EMBL/GenBank/DDBJ databases">
        <authorList>
            <person name="Sun Q."/>
            <person name="Mori K."/>
        </authorList>
    </citation>
    <scope>NUCLEOTIDE SEQUENCE [LARGE SCALE GENOMIC DNA]</scope>
    <source>
        <strain evidence="2 3">JCM 13503</strain>
    </source>
</reference>
<dbReference type="Proteomes" id="UP001589733">
    <property type="component" value="Unassembled WGS sequence"/>
</dbReference>
<gene>
    <name evidence="2" type="ORF">ACFFLM_04330</name>
</gene>
<evidence type="ECO:0000259" key="1">
    <source>
        <dbReference type="Pfam" id="PF13539"/>
    </source>
</evidence>
<dbReference type="EMBL" id="JBHLYR010000013">
    <property type="protein sequence ID" value="MFB9991209.1"/>
    <property type="molecule type" value="Genomic_DNA"/>
</dbReference>
<dbReference type="Pfam" id="PF13539">
    <property type="entry name" value="Peptidase_M15_4"/>
    <property type="match status" value="1"/>
</dbReference>
<sequence>MTFDFKAAIQARPSGESTAALINFYGNPEGPGAGASSQGPAWFTPSSAWARENLTRVQMSDLPDWPTYPGAEITGVTVHRLVAPVLIATWADVVSLGLAKHLRTFNGAFAARHMGHDRTRPLSVHAFAAAIDFDAAWNGYGVPLERMQINRDVVRVFEERGWTWGGRWSTPYEDGMHFQWTDPLKGTPTADWQDAKAKAALQPIPASPFAPTRRVLLSQGGGPFTDISDARVEIKGAGSVVINAKESDVWVRVD</sequence>
<keyword evidence="3" id="KW-1185">Reference proteome</keyword>
<comment type="caution">
    <text evidence="2">The sequence shown here is derived from an EMBL/GenBank/DDBJ whole genome shotgun (WGS) entry which is preliminary data.</text>
</comment>
<protein>
    <submittedName>
        <fullName evidence="2">M15 family metallopeptidase</fullName>
        <ecNumber evidence="2">3.4.-.-</ecNumber>
    </submittedName>
</protein>
<keyword evidence="2" id="KW-0378">Hydrolase</keyword>
<organism evidence="2 3">
    <name type="scientific">Deinococcus oregonensis</name>
    <dbReference type="NCBI Taxonomy" id="1805970"/>
    <lineage>
        <taxon>Bacteria</taxon>
        <taxon>Thermotogati</taxon>
        <taxon>Deinococcota</taxon>
        <taxon>Deinococci</taxon>
        <taxon>Deinococcales</taxon>
        <taxon>Deinococcaceae</taxon>
        <taxon>Deinococcus</taxon>
    </lineage>
</organism>
<name>A0ABV6AUM9_9DEIO</name>
<proteinExistence type="predicted"/>
<feature type="domain" description="Peptidase M15C" evidence="1">
    <location>
        <begin position="118"/>
        <end position="180"/>
    </location>
</feature>
<dbReference type="InterPro" id="IPR009045">
    <property type="entry name" value="Zn_M74/Hedgehog-like"/>
</dbReference>
<dbReference type="Gene3D" id="3.30.1380.10">
    <property type="match status" value="1"/>
</dbReference>
<dbReference type="SUPFAM" id="SSF55166">
    <property type="entry name" value="Hedgehog/DD-peptidase"/>
    <property type="match status" value="1"/>
</dbReference>
<dbReference type="RefSeq" id="WP_380005908.1">
    <property type="nucleotide sequence ID" value="NZ_JBHLYR010000013.1"/>
</dbReference>
<evidence type="ECO:0000313" key="2">
    <source>
        <dbReference type="EMBL" id="MFB9991209.1"/>
    </source>
</evidence>